<evidence type="ECO:0000259" key="6">
    <source>
        <dbReference type="Pfam" id="PF20465"/>
    </source>
</evidence>
<dbReference type="InterPro" id="IPR046816">
    <property type="entry name" value="MmeI_Mtase"/>
</dbReference>
<dbReference type="InterPro" id="IPR046819">
    <property type="entry name" value="MmeI_hel"/>
</dbReference>
<proteinExistence type="predicted"/>
<dbReference type="AlphaFoldDB" id="A0A5M8QPH2"/>
<feature type="domain" description="MmeI-like helicase spacer" evidence="6">
    <location>
        <begin position="183"/>
        <end position="259"/>
    </location>
</feature>
<dbReference type="InterPro" id="IPR046817">
    <property type="entry name" value="MmeI_N"/>
</dbReference>
<reference evidence="10 11" key="1">
    <citation type="submission" date="2019-08" db="EMBL/GenBank/DDBJ databases">
        <title>Agrococcus lahaulensis sp. nov., isolated from a cold desert of the Indian Himalayas.</title>
        <authorList>
            <person name="Qu J.H."/>
        </authorList>
    </citation>
    <scope>NUCLEOTIDE SEQUENCE [LARGE SCALE GENOMIC DNA]</scope>
    <source>
        <strain evidence="10 11">NS18</strain>
    </source>
</reference>
<sequence length="926" mass="102491">MKAVSAEMRQAATEFASKWAGQSGEKQLAQSYWTDFFHHIIGVPDLLAAGVDFEKPVRTETGSTGFIDVLWGGVVLIEHKSAGKSLDVAEAQARGYLKVLPAPLRAPFIVVSNFATIRIVDVALNTSIEFPLSELPNNLDRVVAVFGDYSARATRLEITADRKAGEKMARLYQAFEEAGYSGHEVSVFLVRLLFLLFGDDTSMWRKPKAFEDLVMAQPADGSTLGAMVAGLFQHLNDPNPPKNTPAAYLPFPYVNGGLFAENIRLFHFTDAMRDALVDACSYDWSSISPAIFGAMFQTVKSKEERRKLGEHYTSEANILKVIRPLFLDDFTERAMKAWDKPADLRKLRTELGKKRFLDPACGSGNFLLVAYRHLRELELKIIVRVQELTGKTEAVALDGTAEAAVLVSLEQFHGFEYEEWSSQIATVAMFLADRQANLAMEEILGTSPDRFPLKESAHIHNLNALRTDWSALVPMDDDTYIFGNPPFYGFTWLSDEQRADQALVWNKVRSYGDLDYVASWFLLAAKNLQGTRGRAAFVTTSSLTQGQQPPILWGQLYPMGFGIDFAHRSFLWANAGGDEASVYVAIVGFSANPKPARRPLWSYETARGNPTLVMVPRINAYLLDAVERLITSRSKPLAPSTQTLDYGSKPTDGGLLSNLMPDEAAQIRATDPIAAKYLRRVVGAKEFIYDIERWGLWLLDASPADIKNSPTLHSRVSEVKKLRLASTKLKTQQDADRASEWQEIRQHDGNYIAVPLTTSANRRYIPMGYLPPEVIANNKVSVVRDGSLLTFGVLSSRLFVVWTHGFSGRLKNDPNISGGITYNNFPFPTDGHEKIATAAQAVLDARAAYPDSNLAALYDDISMPPSLRKAHAALDKAVLNAYGMKSNVSEVGMLETLFSLYVEAIDGLLAAPAKKSRTKKLMNVGS</sequence>
<accession>A0A5M8QPH2</accession>
<evidence type="ECO:0000259" key="7">
    <source>
        <dbReference type="Pfam" id="PF20466"/>
    </source>
</evidence>
<dbReference type="InterPro" id="IPR029063">
    <property type="entry name" value="SAM-dependent_MTases_sf"/>
</dbReference>
<feature type="domain" description="MmeI-like N-terminal" evidence="5">
    <location>
        <begin position="11"/>
        <end position="177"/>
    </location>
</feature>
<dbReference type="Proteomes" id="UP000323221">
    <property type="component" value="Unassembled WGS sequence"/>
</dbReference>
<dbReference type="Pfam" id="PF20465">
    <property type="entry name" value="MmeI_hel"/>
    <property type="match status" value="1"/>
</dbReference>
<evidence type="ECO:0000313" key="10">
    <source>
        <dbReference type="EMBL" id="KAA6436443.1"/>
    </source>
</evidence>
<keyword evidence="11" id="KW-1185">Reference proteome</keyword>
<keyword evidence="3 10" id="KW-0808">Transferase</keyword>
<dbReference type="Pfam" id="PF20464">
    <property type="entry name" value="MmeI_N"/>
    <property type="match status" value="1"/>
</dbReference>
<evidence type="ECO:0000256" key="2">
    <source>
        <dbReference type="ARBA" id="ARBA00022603"/>
    </source>
</evidence>
<evidence type="ECO:0000256" key="1">
    <source>
        <dbReference type="ARBA" id="ARBA00011900"/>
    </source>
</evidence>
<evidence type="ECO:0000256" key="4">
    <source>
        <dbReference type="ARBA" id="ARBA00047942"/>
    </source>
</evidence>
<dbReference type="InterPro" id="IPR046820">
    <property type="entry name" value="MmeI_TRD"/>
</dbReference>
<dbReference type="InterPro" id="IPR046818">
    <property type="entry name" value="MmeI_C"/>
</dbReference>
<comment type="catalytic activity">
    <reaction evidence="4">
        <text>a 2'-deoxyadenosine in DNA + S-adenosyl-L-methionine = an N(6)-methyl-2'-deoxyadenosine in DNA + S-adenosyl-L-homocysteine + H(+)</text>
        <dbReference type="Rhea" id="RHEA:15197"/>
        <dbReference type="Rhea" id="RHEA-COMP:12418"/>
        <dbReference type="Rhea" id="RHEA-COMP:12419"/>
        <dbReference type="ChEBI" id="CHEBI:15378"/>
        <dbReference type="ChEBI" id="CHEBI:57856"/>
        <dbReference type="ChEBI" id="CHEBI:59789"/>
        <dbReference type="ChEBI" id="CHEBI:90615"/>
        <dbReference type="ChEBI" id="CHEBI:90616"/>
        <dbReference type="EC" id="2.1.1.72"/>
    </reaction>
</comment>
<evidence type="ECO:0000313" key="11">
    <source>
        <dbReference type="Proteomes" id="UP000323221"/>
    </source>
</evidence>
<dbReference type="Pfam" id="PF20466">
    <property type="entry name" value="MmeI_TRD"/>
    <property type="match status" value="1"/>
</dbReference>
<evidence type="ECO:0000259" key="8">
    <source>
        <dbReference type="Pfam" id="PF20467"/>
    </source>
</evidence>
<feature type="domain" description="MmeI-like target recognition" evidence="7">
    <location>
        <begin position="628"/>
        <end position="829"/>
    </location>
</feature>
<dbReference type="EMBL" id="VOIR01000011">
    <property type="protein sequence ID" value="KAA6436443.1"/>
    <property type="molecule type" value="Genomic_DNA"/>
</dbReference>
<dbReference type="PANTHER" id="PTHR33841:SF1">
    <property type="entry name" value="DNA METHYLTRANSFERASE A"/>
    <property type="match status" value="1"/>
</dbReference>
<keyword evidence="2 10" id="KW-0489">Methyltransferase</keyword>
<dbReference type="GO" id="GO:0032259">
    <property type="term" value="P:methylation"/>
    <property type="evidence" value="ECO:0007669"/>
    <property type="project" value="UniProtKB-KW"/>
</dbReference>
<comment type="caution">
    <text evidence="10">The sequence shown here is derived from an EMBL/GenBank/DDBJ whole genome shotgun (WGS) entry which is preliminary data.</text>
</comment>
<protein>
    <recommendedName>
        <fullName evidence="1">site-specific DNA-methyltransferase (adenine-specific)</fullName>
        <ecNumber evidence="1">2.1.1.72</ecNumber>
    </recommendedName>
</protein>
<name>A0A5M8QPH2_9MICO</name>
<dbReference type="EC" id="2.1.1.72" evidence="1"/>
<dbReference type="PANTHER" id="PTHR33841">
    <property type="entry name" value="DNA METHYLTRANSFERASE YEEA-RELATED"/>
    <property type="match status" value="1"/>
</dbReference>
<gene>
    <name evidence="10" type="ORF">FQ330_03295</name>
</gene>
<organism evidence="10 11">
    <name type="scientific">Agrococcus sediminis</name>
    <dbReference type="NCBI Taxonomy" id="2599924"/>
    <lineage>
        <taxon>Bacteria</taxon>
        <taxon>Bacillati</taxon>
        <taxon>Actinomycetota</taxon>
        <taxon>Actinomycetes</taxon>
        <taxon>Micrococcales</taxon>
        <taxon>Microbacteriaceae</taxon>
        <taxon>Agrococcus</taxon>
    </lineage>
</organism>
<dbReference type="GO" id="GO:0009007">
    <property type="term" value="F:site-specific DNA-methyltransferase (adenine-specific) activity"/>
    <property type="evidence" value="ECO:0007669"/>
    <property type="project" value="UniProtKB-EC"/>
</dbReference>
<dbReference type="Pfam" id="PF20473">
    <property type="entry name" value="MmeI_Mtase"/>
    <property type="match status" value="1"/>
</dbReference>
<dbReference type="InterPro" id="IPR050953">
    <property type="entry name" value="N4_N6_ade-DNA_methylase"/>
</dbReference>
<dbReference type="SUPFAM" id="SSF53335">
    <property type="entry name" value="S-adenosyl-L-methionine-dependent methyltransferases"/>
    <property type="match status" value="1"/>
</dbReference>
<evidence type="ECO:0000259" key="9">
    <source>
        <dbReference type="Pfam" id="PF20473"/>
    </source>
</evidence>
<dbReference type="Pfam" id="PF20467">
    <property type="entry name" value="MmeI_C"/>
    <property type="match status" value="1"/>
</dbReference>
<evidence type="ECO:0000259" key="5">
    <source>
        <dbReference type="Pfam" id="PF20464"/>
    </source>
</evidence>
<feature type="domain" description="MmeI-like C-terminal" evidence="8">
    <location>
        <begin position="832"/>
        <end position="907"/>
    </location>
</feature>
<dbReference type="OrthoDB" id="4280289at2"/>
<dbReference type="Gene3D" id="3.40.50.150">
    <property type="entry name" value="Vaccinia Virus protein VP39"/>
    <property type="match status" value="1"/>
</dbReference>
<evidence type="ECO:0000256" key="3">
    <source>
        <dbReference type="ARBA" id="ARBA00022679"/>
    </source>
</evidence>
<feature type="domain" description="MmeI-like DNA-methyltransferase" evidence="9">
    <location>
        <begin position="336"/>
        <end position="594"/>
    </location>
</feature>
<dbReference type="RefSeq" id="WP_146355204.1">
    <property type="nucleotide sequence ID" value="NZ_VOIR01000011.1"/>
</dbReference>